<keyword evidence="5" id="KW-1185">Reference proteome</keyword>
<evidence type="ECO:0000256" key="3">
    <source>
        <dbReference type="SAM" id="MobiDB-lite"/>
    </source>
</evidence>
<proteinExistence type="predicted"/>
<feature type="region of interest" description="Disordered" evidence="3">
    <location>
        <begin position="44"/>
        <end position="89"/>
    </location>
</feature>
<dbReference type="InterPro" id="IPR003591">
    <property type="entry name" value="Leu-rich_rpt_typical-subtyp"/>
</dbReference>
<evidence type="ECO:0008006" key="6">
    <source>
        <dbReference type="Google" id="ProtNLM"/>
    </source>
</evidence>
<protein>
    <recommendedName>
        <fullName evidence="6">Leucine-rich repeat protein SHOC-2</fullName>
    </recommendedName>
</protein>
<name>A0A448WU74_9PLAT</name>
<keyword evidence="2" id="KW-0677">Repeat</keyword>
<evidence type="ECO:0000313" key="5">
    <source>
        <dbReference type="Proteomes" id="UP000784294"/>
    </source>
</evidence>
<dbReference type="GO" id="GO:0005737">
    <property type="term" value="C:cytoplasm"/>
    <property type="evidence" value="ECO:0007669"/>
    <property type="project" value="TreeGrafter"/>
</dbReference>
<evidence type="ECO:0000256" key="1">
    <source>
        <dbReference type="ARBA" id="ARBA00022614"/>
    </source>
</evidence>
<accession>A0A448WU74</accession>
<keyword evidence="1" id="KW-0433">Leucine-rich repeat</keyword>
<dbReference type="SMART" id="SM00369">
    <property type="entry name" value="LRR_TYP"/>
    <property type="match status" value="3"/>
</dbReference>
<evidence type="ECO:0000313" key="4">
    <source>
        <dbReference type="EMBL" id="VEL20406.1"/>
    </source>
</evidence>
<reference evidence="4" key="1">
    <citation type="submission" date="2018-11" db="EMBL/GenBank/DDBJ databases">
        <authorList>
            <consortium name="Pathogen Informatics"/>
        </authorList>
    </citation>
    <scope>NUCLEOTIDE SEQUENCE</scope>
</reference>
<dbReference type="InterPro" id="IPR001611">
    <property type="entry name" value="Leu-rich_rpt"/>
</dbReference>
<dbReference type="AlphaFoldDB" id="A0A448WU74"/>
<evidence type="ECO:0000256" key="2">
    <source>
        <dbReference type="ARBA" id="ARBA00022737"/>
    </source>
</evidence>
<dbReference type="PANTHER" id="PTHR48051">
    <property type="match status" value="1"/>
</dbReference>
<dbReference type="Pfam" id="PF13855">
    <property type="entry name" value="LRR_8"/>
    <property type="match status" value="1"/>
</dbReference>
<sequence length="218" mass="23977">MASGIVTGGSSSPESTEMGRGASPELADELSELVPVLEATHIAPHKKSSLVGSSSPFDPKKGKVTVQRPGDQKAYQCGPSSKKNKKTDSDALKEIIRCRDEGTSRIDLSKGQLLSLPSTIRDVANNLKELYLYCNKLVRLPKEIGCLSLLEILMVQENSLTRLPESLANCVNLTMLDVRHNKLCEIPPVIYKLVNLTHLLLRFNRIRVVDEEISNLTV</sequence>
<dbReference type="SUPFAM" id="SSF52058">
    <property type="entry name" value="L domain-like"/>
    <property type="match status" value="1"/>
</dbReference>
<dbReference type="Gene3D" id="3.80.10.10">
    <property type="entry name" value="Ribonuclease Inhibitor"/>
    <property type="match status" value="1"/>
</dbReference>
<dbReference type="PANTHER" id="PTHR48051:SF1">
    <property type="entry name" value="RAS SUPPRESSOR PROTEIN 1"/>
    <property type="match status" value="1"/>
</dbReference>
<dbReference type="EMBL" id="CAAALY010046337">
    <property type="protein sequence ID" value="VEL20406.1"/>
    <property type="molecule type" value="Genomic_DNA"/>
</dbReference>
<dbReference type="InterPro" id="IPR032675">
    <property type="entry name" value="LRR_dom_sf"/>
</dbReference>
<organism evidence="4 5">
    <name type="scientific">Protopolystoma xenopodis</name>
    <dbReference type="NCBI Taxonomy" id="117903"/>
    <lineage>
        <taxon>Eukaryota</taxon>
        <taxon>Metazoa</taxon>
        <taxon>Spiralia</taxon>
        <taxon>Lophotrochozoa</taxon>
        <taxon>Platyhelminthes</taxon>
        <taxon>Monogenea</taxon>
        <taxon>Polyopisthocotylea</taxon>
        <taxon>Polystomatidea</taxon>
        <taxon>Polystomatidae</taxon>
        <taxon>Protopolystoma</taxon>
    </lineage>
</organism>
<gene>
    <name evidence="4" type="ORF">PXEA_LOCUS13846</name>
</gene>
<feature type="region of interest" description="Disordered" evidence="3">
    <location>
        <begin position="1"/>
        <end position="30"/>
    </location>
</feature>
<dbReference type="InterPro" id="IPR050216">
    <property type="entry name" value="LRR_domain-containing"/>
</dbReference>
<comment type="caution">
    <text evidence="4">The sequence shown here is derived from an EMBL/GenBank/DDBJ whole genome shotgun (WGS) entry which is preliminary data.</text>
</comment>
<dbReference type="Proteomes" id="UP000784294">
    <property type="component" value="Unassembled WGS sequence"/>
</dbReference>
<dbReference type="PROSITE" id="PS51450">
    <property type="entry name" value="LRR"/>
    <property type="match status" value="2"/>
</dbReference>
<dbReference type="OrthoDB" id="676979at2759"/>